<evidence type="ECO:0000256" key="5">
    <source>
        <dbReference type="ARBA" id="ARBA00022737"/>
    </source>
</evidence>
<keyword evidence="3" id="KW-0698">rRNA processing</keyword>
<keyword evidence="4" id="KW-0853">WD repeat</keyword>
<keyword evidence="5" id="KW-0677">Repeat</keyword>
<evidence type="ECO:0000256" key="2">
    <source>
        <dbReference type="ARBA" id="ARBA00022517"/>
    </source>
</evidence>
<name>A0A4U1ELY4_MONMO</name>
<sequence>RIYEECVHILHRHNWIPAQPNNHLQLYTCSFDFKIKLWDYIDNILINTFILDINFMPSFFLLMRDYLKNVATISWSSKDSNLFVLEPSELRPFCIQKDISKEEVYGGLRKKIWTECSKRQNSVQKINGNSRRKLSNSTMLFHVQKLRPQQDEK</sequence>
<comment type="subcellular location">
    <subcellularLocation>
        <location evidence="1">Nucleus</location>
        <location evidence="1">Nucleolus</location>
    </subcellularLocation>
</comment>
<gene>
    <name evidence="8" type="ORF">EI555_000073</name>
</gene>
<keyword evidence="2" id="KW-0690">Ribosome biogenesis</keyword>
<evidence type="ECO:0000313" key="9">
    <source>
        <dbReference type="Proteomes" id="UP000308365"/>
    </source>
</evidence>
<evidence type="ECO:0000259" key="7">
    <source>
        <dbReference type="Pfam" id="PF23769"/>
    </source>
</evidence>
<proteinExistence type="predicted"/>
<protein>
    <recommendedName>
        <fullName evidence="7">WD repeat-containing protein 75 second beta-propeller domain-containing protein</fullName>
    </recommendedName>
</protein>
<dbReference type="Pfam" id="PF23769">
    <property type="entry name" value="Beta-prop_WDR75_2nd"/>
    <property type="match status" value="1"/>
</dbReference>
<dbReference type="Proteomes" id="UP000308365">
    <property type="component" value="Unassembled WGS sequence"/>
</dbReference>
<evidence type="ECO:0000256" key="1">
    <source>
        <dbReference type="ARBA" id="ARBA00004604"/>
    </source>
</evidence>
<reference evidence="9" key="1">
    <citation type="journal article" date="2019" name="IScience">
        <title>Narwhal Genome Reveals Long-Term Low Genetic Diversity despite Current Large Abundance Size.</title>
        <authorList>
            <person name="Westbury M.V."/>
            <person name="Petersen B."/>
            <person name="Garde E."/>
            <person name="Heide-Jorgensen M.P."/>
            <person name="Lorenzen E.D."/>
        </authorList>
    </citation>
    <scope>NUCLEOTIDE SEQUENCE [LARGE SCALE GENOMIC DNA]</scope>
</reference>
<dbReference type="EMBL" id="RWIC01001165">
    <property type="protein sequence ID" value="TKC37292.1"/>
    <property type="molecule type" value="Genomic_DNA"/>
</dbReference>
<dbReference type="Pfam" id="PF23869">
    <property type="entry name" value="Beta-prop_WDR75_1st"/>
    <property type="match status" value="1"/>
</dbReference>
<evidence type="ECO:0000256" key="4">
    <source>
        <dbReference type="ARBA" id="ARBA00022574"/>
    </source>
</evidence>
<organism evidence="8 9">
    <name type="scientific">Monodon monoceros</name>
    <name type="common">Narwhal</name>
    <name type="synonym">Ceratodon monodon</name>
    <dbReference type="NCBI Taxonomy" id="40151"/>
    <lineage>
        <taxon>Eukaryota</taxon>
        <taxon>Metazoa</taxon>
        <taxon>Chordata</taxon>
        <taxon>Craniata</taxon>
        <taxon>Vertebrata</taxon>
        <taxon>Euteleostomi</taxon>
        <taxon>Mammalia</taxon>
        <taxon>Eutheria</taxon>
        <taxon>Laurasiatheria</taxon>
        <taxon>Artiodactyla</taxon>
        <taxon>Whippomorpha</taxon>
        <taxon>Cetacea</taxon>
        <taxon>Odontoceti</taxon>
        <taxon>Monodontidae</taxon>
        <taxon>Monodon</taxon>
    </lineage>
</organism>
<evidence type="ECO:0000256" key="3">
    <source>
        <dbReference type="ARBA" id="ARBA00022552"/>
    </source>
</evidence>
<evidence type="ECO:0000256" key="6">
    <source>
        <dbReference type="ARBA" id="ARBA00023242"/>
    </source>
</evidence>
<dbReference type="InterPro" id="IPR057644">
    <property type="entry name" value="Beta-prop_WDR75_2nd"/>
</dbReference>
<comment type="caution">
    <text evidence="8">The sequence shown here is derived from an EMBL/GenBank/DDBJ whole genome shotgun (WGS) entry which is preliminary data.</text>
</comment>
<keyword evidence="6" id="KW-0539">Nucleus</keyword>
<accession>A0A4U1ELY4</accession>
<feature type="domain" description="WD repeat-containing protein 75 second beta-propeller" evidence="7">
    <location>
        <begin position="67"/>
        <end position="106"/>
    </location>
</feature>
<feature type="non-terminal residue" evidence="8">
    <location>
        <position position="1"/>
    </location>
</feature>
<dbReference type="AlphaFoldDB" id="A0A4U1ELY4"/>
<evidence type="ECO:0000313" key="8">
    <source>
        <dbReference type="EMBL" id="TKC37292.1"/>
    </source>
</evidence>